<sequence length="88" mass="9833">MRISTVRRSRDGSITLEVSVSLNGATFNFVRGRKGRPIHVSTEGPPSFLGTPLCKRFQKRALRRARAIFKEVRPSNRPIIQLGLGLTT</sequence>
<organism evidence="1 2">
    <name type="scientific">Candidatus Yanofskybacteria bacterium CG10_big_fil_rev_8_21_14_0_10_46_23</name>
    <dbReference type="NCBI Taxonomy" id="1975098"/>
    <lineage>
        <taxon>Bacteria</taxon>
        <taxon>Candidatus Yanofskyibacteriota</taxon>
    </lineage>
</organism>
<name>A0A2H0R6T0_9BACT</name>
<accession>A0A2H0R6T0</accession>
<evidence type="ECO:0000313" key="2">
    <source>
        <dbReference type="Proteomes" id="UP000230232"/>
    </source>
</evidence>
<gene>
    <name evidence="1" type="ORF">COV31_00295</name>
</gene>
<protein>
    <submittedName>
        <fullName evidence="1">Uncharacterized protein</fullName>
    </submittedName>
</protein>
<dbReference type="Proteomes" id="UP000230232">
    <property type="component" value="Unassembled WGS sequence"/>
</dbReference>
<reference evidence="1 2" key="1">
    <citation type="submission" date="2017-09" db="EMBL/GenBank/DDBJ databases">
        <title>Depth-based differentiation of microbial function through sediment-hosted aquifers and enrichment of novel symbionts in the deep terrestrial subsurface.</title>
        <authorList>
            <person name="Probst A.J."/>
            <person name="Ladd B."/>
            <person name="Jarett J.K."/>
            <person name="Geller-Mcgrath D.E."/>
            <person name="Sieber C.M."/>
            <person name="Emerson J.B."/>
            <person name="Anantharaman K."/>
            <person name="Thomas B.C."/>
            <person name="Malmstrom R."/>
            <person name="Stieglmeier M."/>
            <person name="Klingl A."/>
            <person name="Woyke T."/>
            <person name="Ryan C.M."/>
            <person name="Banfield J.F."/>
        </authorList>
    </citation>
    <scope>NUCLEOTIDE SEQUENCE [LARGE SCALE GENOMIC DNA]</scope>
    <source>
        <strain evidence="1">CG10_big_fil_rev_8_21_14_0_10_46_23</strain>
    </source>
</reference>
<dbReference type="AlphaFoldDB" id="A0A2H0R6T0"/>
<dbReference type="EMBL" id="PCXO01000004">
    <property type="protein sequence ID" value="PIR41535.1"/>
    <property type="molecule type" value="Genomic_DNA"/>
</dbReference>
<comment type="caution">
    <text evidence="1">The sequence shown here is derived from an EMBL/GenBank/DDBJ whole genome shotgun (WGS) entry which is preliminary data.</text>
</comment>
<evidence type="ECO:0000313" key="1">
    <source>
        <dbReference type="EMBL" id="PIR41535.1"/>
    </source>
</evidence>
<proteinExistence type="predicted"/>